<evidence type="ECO:0000256" key="2">
    <source>
        <dbReference type="ARBA" id="ARBA00022801"/>
    </source>
</evidence>
<comment type="caution">
    <text evidence="5">The sequence shown here is derived from an EMBL/GenBank/DDBJ whole genome shotgun (WGS) entry which is preliminary data.</text>
</comment>
<dbReference type="Proteomes" id="UP001595987">
    <property type="component" value="Unassembled WGS sequence"/>
</dbReference>
<feature type="transmembrane region" description="Helical" evidence="4">
    <location>
        <begin position="264"/>
        <end position="283"/>
    </location>
</feature>
<organism evidence="5 6">
    <name type="scientific">Lactococcus nasutitermitis</name>
    <dbReference type="NCBI Taxonomy" id="1652957"/>
    <lineage>
        <taxon>Bacteria</taxon>
        <taxon>Bacillati</taxon>
        <taxon>Bacillota</taxon>
        <taxon>Bacilli</taxon>
        <taxon>Lactobacillales</taxon>
        <taxon>Streptococcaceae</taxon>
        <taxon>Lactococcus</taxon>
    </lineage>
</organism>
<dbReference type="InterPro" id="IPR042007">
    <property type="entry name" value="Sortase_A"/>
</dbReference>
<dbReference type="CDD" id="cd06165">
    <property type="entry name" value="Sortase_A"/>
    <property type="match status" value="1"/>
</dbReference>
<reference evidence="6" key="1">
    <citation type="journal article" date="2019" name="Int. J. Syst. Evol. Microbiol.">
        <title>The Global Catalogue of Microorganisms (GCM) 10K type strain sequencing project: providing services to taxonomists for standard genome sequencing and annotation.</title>
        <authorList>
            <consortium name="The Broad Institute Genomics Platform"/>
            <consortium name="The Broad Institute Genome Sequencing Center for Infectious Disease"/>
            <person name="Wu L."/>
            <person name="Ma J."/>
        </authorList>
    </citation>
    <scope>NUCLEOTIDE SEQUENCE [LARGE SCALE GENOMIC DNA]</scope>
    <source>
        <strain evidence="6">CCUG 63287</strain>
    </source>
</reference>
<dbReference type="InterPro" id="IPR023365">
    <property type="entry name" value="Sortase_dom-sf"/>
</dbReference>
<dbReference type="SUPFAM" id="SSF63817">
    <property type="entry name" value="Sortase"/>
    <property type="match status" value="1"/>
</dbReference>
<keyword evidence="2" id="KW-0378">Hydrolase</keyword>
<dbReference type="Pfam" id="PF04203">
    <property type="entry name" value="Sortase"/>
    <property type="match status" value="1"/>
</dbReference>
<evidence type="ECO:0000256" key="4">
    <source>
        <dbReference type="SAM" id="Phobius"/>
    </source>
</evidence>
<gene>
    <name evidence="5" type="ORF">ACFO26_04930</name>
</gene>
<proteinExistence type="predicted"/>
<dbReference type="EMBL" id="JBHSGD010000005">
    <property type="protein sequence ID" value="MFC4652246.1"/>
    <property type="molecule type" value="Genomic_DNA"/>
</dbReference>
<keyword evidence="4" id="KW-0472">Membrane</keyword>
<accession>A0ABV9JD76</accession>
<dbReference type="RefSeq" id="WP_244842743.1">
    <property type="nucleotide sequence ID" value="NZ_BOVQ01000004.1"/>
</dbReference>
<keyword evidence="6" id="KW-1185">Reference proteome</keyword>
<evidence type="ECO:0000313" key="5">
    <source>
        <dbReference type="EMBL" id="MFC4652246.1"/>
    </source>
</evidence>
<keyword evidence="1" id="KW-0645">Protease</keyword>
<name>A0ABV9JD76_9LACT</name>
<evidence type="ECO:0000256" key="1">
    <source>
        <dbReference type="ARBA" id="ARBA00022670"/>
    </source>
</evidence>
<keyword evidence="3" id="KW-0788">Thiol protease</keyword>
<sequence length="285" mass="32285">MAKIVALYFKAYRMKNENKNKKDNLLIKIVITLLTFLALIVIAIPFSKYFLIASHTHTAEVKIHTEMPKKIPTAQPIKAPSLQSAIAGAQNSKNSDGTMNQYAIGQVVIPKVSINQPIFVGLTDENMTYGVVSLFPNRAPDKSSLTLIGHHGGNWLQWGYWLLFGGIQQLNKGDSVYVRYMNDYYEYKVEKNTIIKATDTDLLANKGPNYIFLVTCNQSTETPYRVLVTAKKVKNVNTQKIKSSFENSTHELTQKNTKRYTTEFILPLIITLIIACAFLIFIWRL</sequence>
<dbReference type="Gene3D" id="2.40.260.10">
    <property type="entry name" value="Sortase"/>
    <property type="match status" value="1"/>
</dbReference>
<evidence type="ECO:0000313" key="6">
    <source>
        <dbReference type="Proteomes" id="UP001595987"/>
    </source>
</evidence>
<dbReference type="NCBIfam" id="TIGR01076">
    <property type="entry name" value="sortase_fam"/>
    <property type="match status" value="1"/>
</dbReference>
<feature type="transmembrane region" description="Helical" evidence="4">
    <location>
        <begin position="25"/>
        <end position="46"/>
    </location>
</feature>
<keyword evidence="4" id="KW-1133">Transmembrane helix</keyword>
<evidence type="ECO:0000256" key="3">
    <source>
        <dbReference type="ARBA" id="ARBA00022807"/>
    </source>
</evidence>
<keyword evidence="4" id="KW-0812">Transmembrane</keyword>
<dbReference type="InterPro" id="IPR005754">
    <property type="entry name" value="Sortase"/>
</dbReference>
<protein>
    <submittedName>
        <fullName evidence="5">Class A sortase</fullName>
    </submittedName>
</protein>